<dbReference type="PANTHER" id="PTHR13395">
    <property type="entry name" value="SISTER CHROMATID COHESION PROTEIN DCC1-RELATED"/>
    <property type="match status" value="1"/>
</dbReference>
<sequence>MDRIYVRSDFASRHEYRLVSVDEVWVQRFEEEVYPTYSTDVSAVRRKRRRVSQPSRSPTRKAEVSVALIMKGDEQLCLHDAQSTRSVNRIEYSNTMLLAARRLNRAGRSATHESPGSCDDARGAVCASSPTDASHLDASRVRQYANSVVVGSLNRMFDTNTTHPQRNVSAILGESYLTIEELEGTDGSSSGEKPPGPSRRGYTFAQLARIFRSSPAELAAVLQSIGAVVHRGFVRLLHPSLVYESLAASLTFLDAAEPCDVSWHAVRKHLCPSVYPDVVLRSLEAVYGGPSDPNEAGEENDAVTLQGMPSLLNLPRVLVALAGGVFDAHQGVIRRTLSTGEVALGLPLDTFVRVWVDAIPSSFYGVADIPPRSSEGAQKALMEKLRGYVVIEPRSGGVVDGNVQGTAWWLPKDTLSNDFATRLRTLFELRPQRWDQVDLKEYLRLLVPPEQSFEHVILRYTREYRIPKQPVQYALLT</sequence>
<evidence type="ECO:0000256" key="1">
    <source>
        <dbReference type="ARBA" id="ARBA00007017"/>
    </source>
</evidence>
<dbReference type="AlphaFoldDB" id="A0A836II68"/>
<dbReference type="GO" id="GO:0031390">
    <property type="term" value="C:Ctf18 RFC-like complex"/>
    <property type="evidence" value="ECO:0007669"/>
    <property type="project" value="InterPro"/>
</dbReference>
<dbReference type="RefSeq" id="XP_067757161.1">
    <property type="nucleotide sequence ID" value="XM_067900332.1"/>
</dbReference>
<evidence type="ECO:0000256" key="3">
    <source>
        <dbReference type="SAM" id="MobiDB-lite"/>
    </source>
</evidence>
<feature type="region of interest" description="Disordered" evidence="3">
    <location>
        <begin position="108"/>
        <end position="138"/>
    </location>
</feature>
<dbReference type="Proteomes" id="UP000674318">
    <property type="component" value="Unassembled WGS sequence"/>
</dbReference>
<evidence type="ECO:0000313" key="5">
    <source>
        <dbReference type="Proteomes" id="UP000674318"/>
    </source>
</evidence>
<proteinExistence type="inferred from homology"/>
<dbReference type="KEGG" id="phet:94290409"/>
<comment type="caution">
    <text evidence="4">The sequence shown here is derived from an EMBL/GenBank/DDBJ whole genome shotgun (WGS) entry which is preliminary data.</text>
</comment>
<dbReference type="OrthoDB" id="276989at2759"/>
<protein>
    <recommendedName>
        <fullName evidence="6">Sister chromatid cohesion protein DCC1</fullName>
    </recommendedName>
</protein>
<evidence type="ECO:0008006" key="6">
    <source>
        <dbReference type="Google" id="ProtNLM"/>
    </source>
</evidence>
<evidence type="ECO:0000256" key="2">
    <source>
        <dbReference type="ARBA" id="ARBA00022705"/>
    </source>
</evidence>
<dbReference type="GO" id="GO:0006260">
    <property type="term" value="P:DNA replication"/>
    <property type="evidence" value="ECO:0007669"/>
    <property type="project" value="UniProtKB-KW"/>
</dbReference>
<organism evidence="4 5">
    <name type="scientific">Porcisia hertigi</name>
    <dbReference type="NCBI Taxonomy" id="2761500"/>
    <lineage>
        <taxon>Eukaryota</taxon>
        <taxon>Discoba</taxon>
        <taxon>Euglenozoa</taxon>
        <taxon>Kinetoplastea</taxon>
        <taxon>Metakinetoplastina</taxon>
        <taxon>Trypanosomatida</taxon>
        <taxon>Trypanosomatidae</taxon>
        <taxon>Leishmaniinae</taxon>
        <taxon>Porcisia</taxon>
    </lineage>
</organism>
<dbReference type="PANTHER" id="PTHR13395:SF6">
    <property type="entry name" value="SISTER CHROMATID COHESION PROTEIN DCC1"/>
    <property type="match status" value="1"/>
</dbReference>
<dbReference type="GO" id="GO:0000785">
    <property type="term" value="C:chromatin"/>
    <property type="evidence" value="ECO:0007669"/>
    <property type="project" value="TreeGrafter"/>
</dbReference>
<name>A0A836II68_9TRYP</name>
<dbReference type="GO" id="GO:0000775">
    <property type="term" value="C:chromosome, centromeric region"/>
    <property type="evidence" value="ECO:0007669"/>
    <property type="project" value="TreeGrafter"/>
</dbReference>
<dbReference type="GeneID" id="94290409"/>
<dbReference type="GO" id="GO:0034088">
    <property type="term" value="P:maintenance of mitotic sister chromatid cohesion"/>
    <property type="evidence" value="ECO:0007669"/>
    <property type="project" value="TreeGrafter"/>
</dbReference>
<accession>A0A836II68</accession>
<reference evidence="4 5" key="1">
    <citation type="submission" date="2021-02" db="EMBL/GenBank/DDBJ databases">
        <title>Porcisia hertigi Genome sequencing and assembly.</title>
        <authorList>
            <person name="Almutairi H."/>
            <person name="Gatherer D."/>
        </authorList>
    </citation>
    <scope>NUCLEOTIDE SEQUENCE [LARGE SCALE GENOMIC DNA]</scope>
    <source>
        <strain evidence="4 5">C119</strain>
    </source>
</reference>
<dbReference type="InterPro" id="IPR019128">
    <property type="entry name" value="Dcc1"/>
</dbReference>
<keyword evidence="2" id="KW-0235">DNA replication</keyword>
<gene>
    <name evidence="4" type="ORF">JKF63_04346</name>
</gene>
<dbReference type="EMBL" id="JAFJZO010000022">
    <property type="protein sequence ID" value="KAG5504900.1"/>
    <property type="molecule type" value="Genomic_DNA"/>
</dbReference>
<dbReference type="Pfam" id="PF09724">
    <property type="entry name" value="Dcc1"/>
    <property type="match status" value="1"/>
</dbReference>
<keyword evidence="5" id="KW-1185">Reference proteome</keyword>
<evidence type="ECO:0000313" key="4">
    <source>
        <dbReference type="EMBL" id="KAG5504900.1"/>
    </source>
</evidence>
<comment type="similarity">
    <text evidence="1">Belongs to the DCC1 family.</text>
</comment>